<sequence>MPRSYESFISLVKSSSAEEFESVVERLIKCYHPSLREGNKKRLSRLFLYVLRYFDDCSHTASATDKISCCASSLYMLYKFDIEYSTRCMRALIRDLNRSHQKKPHAMFSFRVIAMLRLVAQLYPVTDIFHPVCTPMFFLAVQFLNDTHVTSVKDMARLLFLASILVDYISESKRYVPEMIAFMRGFLLTSVKNEEDERAPVCNFPVSLPHRHMLLINENCSGPNLTLTKIDLSCVFDEDATSFEDSDLNKALVLHCAFGLLSKLLQIYSVFPHSFTAIFAPVMDIIKRMPQDRYPQWLRSDIDIVQASYGGEIKKHSSFKQLQRPKQTKNMLEFLEPRTEDEGGSKITKLSKDSEKGTNAKKRLMHMYKKEMRGAMKELRKDNRFLASEKRQRVAVRDQERKEKVKELMSSLQQQQGDYNKMRAGRL</sequence>
<dbReference type="InterPro" id="IPR007276">
    <property type="entry name" value="Nop14"/>
</dbReference>
<feature type="region of interest" description="Disordered" evidence="7">
    <location>
        <begin position="383"/>
        <end position="427"/>
    </location>
</feature>
<evidence type="ECO:0000256" key="3">
    <source>
        <dbReference type="ARBA" id="ARBA00022517"/>
    </source>
</evidence>
<evidence type="ECO:0000256" key="5">
    <source>
        <dbReference type="ARBA" id="ARBA00023242"/>
    </source>
</evidence>
<dbReference type="EMBL" id="JBGFUD010006282">
    <property type="protein sequence ID" value="MFH4980911.1"/>
    <property type="molecule type" value="Genomic_DNA"/>
</dbReference>
<keyword evidence="9" id="KW-1185">Reference proteome</keyword>
<organism evidence="8 9">
    <name type="scientific">Gnathostoma spinigerum</name>
    <dbReference type="NCBI Taxonomy" id="75299"/>
    <lineage>
        <taxon>Eukaryota</taxon>
        <taxon>Metazoa</taxon>
        <taxon>Ecdysozoa</taxon>
        <taxon>Nematoda</taxon>
        <taxon>Chromadorea</taxon>
        <taxon>Rhabditida</taxon>
        <taxon>Spirurina</taxon>
        <taxon>Gnathostomatomorpha</taxon>
        <taxon>Gnathostomatoidea</taxon>
        <taxon>Gnathostomatidae</taxon>
        <taxon>Gnathostoma</taxon>
    </lineage>
</organism>
<evidence type="ECO:0000313" key="8">
    <source>
        <dbReference type="EMBL" id="MFH4980911.1"/>
    </source>
</evidence>
<comment type="function">
    <text evidence="6">Involved in nucleolar processing of pre-18S ribosomal RNA. Has a role in the nuclear export of 40S pre-ribosomal subunit to the cytoplasm.</text>
</comment>
<accession>A0ABD6ENP5</accession>
<keyword evidence="5" id="KW-0539">Nucleus</keyword>
<dbReference type="GO" id="GO:0006364">
    <property type="term" value="P:rRNA processing"/>
    <property type="evidence" value="ECO:0007669"/>
    <property type="project" value="UniProtKB-KW"/>
</dbReference>
<gene>
    <name evidence="8" type="ORF">AB6A40_007620</name>
</gene>
<evidence type="ECO:0000313" key="9">
    <source>
        <dbReference type="Proteomes" id="UP001608902"/>
    </source>
</evidence>
<keyword evidence="4" id="KW-0698">rRNA processing</keyword>
<dbReference type="GO" id="GO:0005730">
    <property type="term" value="C:nucleolus"/>
    <property type="evidence" value="ECO:0007669"/>
    <property type="project" value="UniProtKB-SubCell"/>
</dbReference>
<evidence type="ECO:0000256" key="4">
    <source>
        <dbReference type="ARBA" id="ARBA00022552"/>
    </source>
</evidence>
<proteinExistence type="inferred from homology"/>
<evidence type="ECO:0000256" key="6">
    <source>
        <dbReference type="ARBA" id="ARBA00024695"/>
    </source>
</evidence>
<evidence type="ECO:0000256" key="1">
    <source>
        <dbReference type="ARBA" id="ARBA00004604"/>
    </source>
</evidence>
<comment type="caution">
    <text evidence="8">The sequence shown here is derived from an EMBL/GenBank/DDBJ whole genome shotgun (WGS) entry which is preliminary data.</text>
</comment>
<dbReference type="PANTHER" id="PTHR23183:SF0">
    <property type="entry name" value="NUCLEOLAR PROTEIN 14"/>
    <property type="match status" value="1"/>
</dbReference>
<feature type="compositionally biased region" description="Basic and acidic residues" evidence="7">
    <location>
        <begin position="383"/>
        <end position="407"/>
    </location>
</feature>
<protein>
    <recommendedName>
        <fullName evidence="10">Nucleolar protein 14</fullName>
    </recommendedName>
</protein>
<name>A0ABD6ENP5_9BILA</name>
<dbReference type="Proteomes" id="UP001608902">
    <property type="component" value="Unassembled WGS sequence"/>
</dbReference>
<keyword evidence="3" id="KW-0690">Ribosome biogenesis</keyword>
<reference evidence="8 9" key="1">
    <citation type="submission" date="2024-08" db="EMBL/GenBank/DDBJ databases">
        <title>Gnathostoma spinigerum genome.</title>
        <authorList>
            <person name="Gonzalez-Bertolin B."/>
            <person name="Monzon S."/>
            <person name="Zaballos A."/>
            <person name="Jimenez P."/>
            <person name="Dekumyoy P."/>
            <person name="Varona S."/>
            <person name="Cuesta I."/>
            <person name="Sumanam S."/>
            <person name="Adisakwattana P."/>
            <person name="Gasser R.B."/>
            <person name="Hernandez-Gonzalez A."/>
            <person name="Young N.D."/>
            <person name="Perteguer M.J."/>
        </authorList>
    </citation>
    <scope>NUCLEOTIDE SEQUENCE [LARGE SCALE GENOMIC DNA]</scope>
    <source>
        <strain evidence="8">AL3</strain>
        <tissue evidence="8">Liver</tissue>
    </source>
</reference>
<comment type="subcellular location">
    <subcellularLocation>
        <location evidence="1">Nucleus</location>
        <location evidence="1">Nucleolus</location>
    </subcellularLocation>
</comment>
<evidence type="ECO:0000256" key="7">
    <source>
        <dbReference type="SAM" id="MobiDB-lite"/>
    </source>
</evidence>
<comment type="similarity">
    <text evidence="2">Belongs to the NOP14 family.</text>
</comment>
<dbReference type="PANTHER" id="PTHR23183">
    <property type="entry name" value="NOP14"/>
    <property type="match status" value="1"/>
</dbReference>
<evidence type="ECO:0008006" key="10">
    <source>
        <dbReference type="Google" id="ProtNLM"/>
    </source>
</evidence>
<dbReference type="Pfam" id="PF04147">
    <property type="entry name" value="Nop14"/>
    <property type="match status" value="1"/>
</dbReference>
<evidence type="ECO:0000256" key="2">
    <source>
        <dbReference type="ARBA" id="ARBA00007466"/>
    </source>
</evidence>
<dbReference type="AlphaFoldDB" id="A0ABD6ENP5"/>